<dbReference type="SFLD" id="SFLDG00002">
    <property type="entry name" value="C1.7:_P-type_atpase_like"/>
    <property type="match status" value="1"/>
</dbReference>
<feature type="transmembrane region" description="Helical" evidence="12">
    <location>
        <begin position="674"/>
        <end position="696"/>
    </location>
</feature>
<dbReference type="Gene3D" id="3.40.1110.10">
    <property type="entry name" value="Calcium-transporting ATPase, cytoplasmic domain N"/>
    <property type="match status" value="1"/>
</dbReference>
<keyword evidence="6" id="KW-0547">Nucleotide-binding</keyword>
<feature type="transmembrane region" description="Helical" evidence="12">
    <location>
        <begin position="230"/>
        <end position="251"/>
    </location>
</feature>
<evidence type="ECO:0000256" key="3">
    <source>
        <dbReference type="ARBA" id="ARBA00022553"/>
    </source>
</evidence>
<dbReference type="NCBIfam" id="TIGR01494">
    <property type="entry name" value="ATPase_P-type"/>
    <property type="match status" value="2"/>
</dbReference>
<evidence type="ECO:0000256" key="1">
    <source>
        <dbReference type="ARBA" id="ARBA00004141"/>
    </source>
</evidence>
<evidence type="ECO:0000256" key="6">
    <source>
        <dbReference type="ARBA" id="ARBA00022741"/>
    </source>
</evidence>
<dbReference type="PRINTS" id="PR00120">
    <property type="entry name" value="HATPASE"/>
</dbReference>
<dbReference type="Proteomes" id="UP000716004">
    <property type="component" value="Unassembled WGS sequence"/>
</dbReference>
<dbReference type="InterPro" id="IPR006534">
    <property type="entry name" value="P-type_ATPase_IIIA"/>
</dbReference>
<evidence type="ECO:0000256" key="10">
    <source>
        <dbReference type="ARBA" id="ARBA00022989"/>
    </source>
</evidence>
<keyword evidence="4 12" id="KW-0812">Transmembrane</keyword>
<dbReference type="FunFam" id="3.40.50.1000:FF:000211">
    <property type="entry name" value="Plasma membrane ATPase"/>
    <property type="match status" value="1"/>
</dbReference>
<dbReference type="InterPro" id="IPR008250">
    <property type="entry name" value="ATPase_P-typ_transduc_dom_A_sf"/>
</dbReference>
<dbReference type="SFLD" id="SFLDF00027">
    <property type="entry name" value="p-type_atpase"/>
    <property type="match status" value="1"/>
</dbReference>
<feature type="domain" description="Cation-transporting P-type ATPase N-terminal" evidence="13">
    <location>
        <begin position="7"/>
        <end position="80"/>
    </location>
</feature>
<dbReference type="PANTHER" id="PTHR42861">
    <property type="entry name" value="CALCIUM-TRANSPORTING ATPASE"/>
    <property type="match status" value="1"/>
</dbReference>
<dbReference type="AlphaFoldDB" id="A0A8J8CE27"/>
<evidence type="ECO:0000256" key="7">
    <source>
        <dbReference type="ARBA" id="ARBA00022840"/>
    </source>
</evidence>
<dbReference type="GO" id="GO:0016887">
    <property type="term" value="F:ATP hydrolysis activity"/>
    <property type="evidence" value="ECO:0007669"/>
    <property type="project" value="InterPro"/>
</dbReference>
<feature type="transmembrane region" description="Helical" evidence="12">
    <location>
        <begin position="642"/>
        <end position="662"/>
    </location>
</feature>
<comment type="caution">
    <text evidence="14">The sequence shown here is derived from an EMBL/GenBank/DDBJ whole genome shotgun (WGS) entry which is preliminary data.</text>
</comment>
<organism evidence="14 15">
    <name type="scientific">Candidatus Sysuiplasma superficiale</name>
    <dbReference type="NCBI Taxonomy" id="2823368"/>
    <lineage>
        <taxon>Archaea</taxon>
        <taxon>Methanobacteriati</taxon>
        <taxon>Thermoplasmatota</taxon>
        <taxon>Thermoplasmata</taxon>
        <taxon>Candidatus Sysuiplasmatales</taxon>
        <taxon>Candidatus Sysuiplasmataceae</taxon>
        <taxon>Candidatus Sysuiplasma</taxon>
    </lineage>
</organism>
<dbReference type="SUPFAM" id="SSF56784">
    <property type="entry name" value="HAD-like"/>
    <property type="match status" value="1"/>
</dbReference>
<evidence type="ECO:0000256" key="4">
    <source>
        <dbReference type="ARBA" id="ARBA00022692"/>
    </source>
</evidence>
<dbReference type="Pfam" id="PF00122">
    <property type="entry name" value="E1-E2_ATPase"/>
    <property type="match status" value="1"/>
</dbReference>
<dbReference type="Gene3D" id="3.40.50.1000">
    <property type="entry name" value="HAD superfamily/HAD-like"/>
    <property type="match status" value="1"/>
</dbReference>
<dbReference type="InterPro" id="IPR059000">
    <property type="entry name" value="ATPase_P-type_domA"/>
</dbReference>
<keyword evidence="8" id="KW-0460">Magnesium</keyword>
<gene>
    <name evidence="14" type="ORF">J9259_04450</name>
</gene>
<keyword evidence="9" id="KW-1278">Translocase</keyword>
<dbReference type="GO" id="GO:0005524">
    <property type="term" value="F:ATP binding"/>
    <property type="evidence" value="ECO:0007669"/>
    <property type="project" value="UniProtKB-KW"/>
</dbReference>
<reference evidence="14" key="1">
    <citation type="submission" date="2021-04" db="EMBL/GenBank/DDBJ databases">
        <title>Genomic insights into ecological role and evolution of a novel Thermoplasmata order Candidatus Sysuiplasmatales.</title>
        <authorList>
            <person name="Yuan Y."/>
        </authorList>
    </citation>
    <scope>NUCLEOTIDE SEQUENCE</scope>
    <source>
        <strain evidence="14">YP2-bin.285</strain>
    </source>
</reference>
<keyword evidence="10 12" id="KW-1133">Transmembrane helix</keyword>
<feature type="transmembrane region" description="Helical" evidence="12">
    <location>
        <begin position="769"/>
        <end position="788"/>
    </location>
</feature>
<evidence type="ECO:0000256" key="11">
    <source>
        <dbReference type="ARBA" id="ARBA00023136"/>
    </source>
</evidence>
<evidence type="ECO:0000313" key="15">
    <source>
        <dbReference type="Proteomes" id="UP000716004"/>
    </source>
</evidence>
<dbReference type="InterPro" id="IPR023214">
    <property type="entry name" value="HAD_sf"/>
</dbReference>
<dbReference type="InterPro" id="IPR036412">
    <property type="entry name" value="HAD-like_sf"/>
</dbReference>
<dbReference type="Gene3D" id="1.20.1110.10">
    <property type="entry name" value="Calcium-transporting ATPase, transmembrane domain"/>
    <property type="match status" value="1"/>
</dbReference>
<sequence>MEISKDEMVSMSFQSIAERLGSDLKNGLASSEAQSRISRYGYNEIEGEKKNPLISLGKKFWNASAWILEFAAFLTFILGKLLDFYIIVALIVFNAILSFSQEMKANEALEALKNRLQVRARVLRSGEWSTIEARLLVPGDIIRVRAGDFVPADMKIIDGDVEIDQSALTGESLTVTRKKDDPAYSGSILKRGECSGIVVFTGKNTYFGKTAELVRIAHPRLRIEHVISRVVAWMILLVAILLAVAVASFILRHENVITLIPLMLVLVVGSIPIALPAMFSISLALGAEQLSRSEVLVTRLDSIEGAATMDVLASDKTGTITINKLSISEIVPFGCSENEAMLYGALASDSANQDPIDTAFLEETGKRGIDLSKFSITRFIPFDPATRRTEAEVSSENDEIAVAKGAVETIAQMCGKFDRTLLDEEIKKASVSGSRVIAVAARKRNGRWEMKGLIAMSDPPRSDSAQMISELKDLGVKVKMLTGDAVPVAHTIAETVGIGRNIISVRQLKENREGMADLAWSSDGFAEVYPEDKYLIVGALQKAGHIVGMTGDGVNDAPALRQADVGIAVSSATDVAKGAAGVVLVSPGLKNAVSLVRIGRQIYERVNTWTLSRLTRTFQNVVFVTIALLLTGLQVLSTFDMVLLLFLFDFVTLTLSTDNVVWPRKPARWNMFDLAEASSIIGTVMVIESFFALYFILRSGLAIAGIQTLVFDYLLYSNIFNLINIRERRNFWSSRPSSVMSAAITADIVISAVMSVTGIPGLHSAPFDYVVLTFLLALLFNLGINNFVKLLSLKYLRLSW</sequence>
<dbReference type="GO" id="GO:0016020">
    <property type="term" value="C:membrane"/>
    <property type="evidence" value="ECO:0007669"/>
    <property type="project" value="UniProtKB-SubCell"/>
</dbReference>
<keyword evidence="7" id="KW-0067">ATP-binding</keyword>
<dbReference type="FunFam" id="2.70.150.10:FF:000042">
    <property type="entry name" value="Plasma membrane ATPase"/>
    <property type="match status" value="1"/>
</dbReference>
<evidence type="ECO:0000256" key="8">
    <source>
        <dbReference type="ARBA" id="ARBA00022842"/>
    </source>
</evidence>
<dbReference type="InterPro" id="IPR004014">
    <property type="entry name" value="ATPase_P-typ_cation-transptr_N"/>
</dbReference>
<evidence type="ECO:0000256" key="9">
    <source>
        <dbReference type="ARBA" id="ARBA00022967"/>
    </source>
</evidence>
<feature type="transmembrane region" description="Helical" evidence="12">
    <location>
        <begin position="744"/>
        <end position="763"/>
    </location>
</feature>
<dbReference type="SFLD" id="SFLDS00003">
    <property type="entry name" value="Haloacid_Dehalogenase"/>
    <property type="match status" value="1"/>
</dbReference>
<protein>
    <submittedName>
        <fullName evidence="14">Plasma-membrane proton-efflux P-type ATPase</fullName>
    </submittedName>
</protein>
<dbReference type="InterPro" id="IPR001757">
    <property type="entry name" value="P_typ_ATPase"/>
</dbReference>
<evidence type="ECO:0000259" key="13">
    <source>
        <dbReference type="SMART" id="SM00831"/>
    </source>
</evidence>
<feature type="transmembrane region" description="Helical" evidence="12">
    <location>
        <begin position="257"/>
        <end position="285"/>
    </location>
</feature>
<dbReference type="PRINTS" id="PR00119">
    <property type="entry name" value="CATATPASE"/>
</dbReference>
<dbReference type="GO" id="GO:0046872">
    <property type="term" value="F:metal ion binding"/>
    <property type="evidence" value="ECO:0007669"/>
    <property type="project" value="UniProtKB-KW"/>
</dbReference>
<dbReference type="Pfam" id="PF00690">
    <property type="entry name" value="Cation_ATPase_N"/>
    <property type="match status" value="1"/>
</dbReference>
<evidence type="ECO:0000313" key="14">
    <source>
        <dbReference type="EMBL" id="MBX8631755.1"/>
    </source>
</evidence>
<proteinExistence type="inferred from homology"/>
<dbReference type="InterPro" id="IPR023298">
    <property type="entry name" value="ATPase_P-typ_TM_dom_sf"/>
</dbReference>
<keyword evidence="3" id="KW-0597">Phosphoprotein</keyword>
<dbReference type="EMBL" id="JAGVSJ010000008">
    <property type="protein sequence ID" value="MBX8631755.1"/>
    <property type="molecule type" value="Genomic_DNA"/>
</dbReference>
<dbReference type="SUPFAM" id="SSF81665">
    <property type="entry name" value="Calcium ATPase, transmembrane domain M"/>
    <property type="match status" value="1"/>
</dbReference>
<name>A0A8J8CE27_9ARCH</name>
<dbReference type="InterPro" id="IPR044492">
    <property type="entry name" value="P_typ_ATPase_HD_dom"/>
</dbReference>
<dbReference type="Gene3D" id="2.70.150.10">
    <property type="entry name" value="Calcium-transporting ATPase, cytoplasmic transduction domain A"/>
    <property type="match status" value="1"/>
</dbReference>
<accession>A0A8J8CE27</accession>
<dbReference type="GO" id="GO:0120029">
    <property type="term" value="P:proton export across plasma membrane"/>
    <property type="evidence" value="ECO:0007669"/>
    <property type="project" value="InterPro"/>
</dbReference>
<dbReference type="NCBIfam" id="TIGR01647">
    <property type="entry name" value="ATPase-IIIA_H"/>
    <property type="match status" value="1"/>
</dbReference>
<keyword evidence="5" id="KW-0479">Metal-binding</keyword>
<feature type="transmembrane region" description="Helical" evidence="12">
    <location>
        <begin position="702"/>
        <end position="723"/>
    </location>
</feature>
<keyword evidence="11 12" id="KW-0472">Membrane</keyword>
<feature type="transmembrane region" description="Helical" evidence="12">
    <location>
        <begin position="617"/>
        <end position="636"/>
    </location>
</feature>
<dbReference type="Pfam" id="PF00702">
    <property type="entry name" value="Hydrolase"/>
    <property type="match status" value="1"/>
</dbReference>
<dbReference type="InterPro" id="IPR023299">
    <property type="entry name" value="ATPase_P-typ_cyto_dom_N"/>
</dbReference>
<dbReference type="SMART" id="SM00831">
    <property type="entry name" value="Cation_ATPase_N"/>
    <property type="match status" value="1"/>
</dbReference>
<evidence type="ECO:0000256" key="12">
    <source>
        <dbReference type="SAM" id="Phobius"/>
    </source>
</evidence>
<comment type="subcellular location">
    <subcellularLocation>
        <location evidence="1">Membrane</location>
        <topology evidence="1">Multi-pass membrane protein</topology>
    </subcellularLocation>
</comment>
<evidence type="ECO:0000256" key="5">
    <source>
        <dbReference type="ARBA" id="ARBA00022723"/>
    </source>
</evidence>
<comment type="similarity">
    <text evidence="2">Belongs to the cation transport ATPase (P-type) (TC 3.A.3) family. Type IIIA subfamily.</text>
</comment>
<evidence type="ECO:0000256" key="2">
    <source>
        <dbReference type="ARBA" id="ARBA00008804"/>
    </source>
</evidence>
<dbReference type="SUPFAM" id="SSF81653">
    <property type="entry name" value="Calcium ATPase, transduction domain A"/>
    <property type="match status" value="1"/>
</dbReference>
<dbReference type="PROSITE" id="PS00154">
    <property type="entry name" value="ATPASE_E1_E2"/>
    <property type="match status" value="1"/>
</dbReference>
<dbReference type="GO" id="GO:0008553">
    <property type="term" value="F:P-type proton-exporting transporter activity"/>
    <property type="evidence" value="ECO:0007669"/>
    <property type="project" value="InterPro"/>
</dbReference>
<dbReference type="InterPro" id="IPR018303">
    <property type="entry name" value="ATPase_P-typ_P_site"/>
</dbReference>